<dbReference type="PANTHER" id="PTHR32018:SF25">
    <property type="entry name" value="RHAMNOGALACTURONAN ENDOLYASE"/>
    <property type="match status" value="1"/>
</dbReference>
<dbReference type="EnsemblPlants" id="KRH16877">
    <property type="protein sequence ID" value="KRH16877"/>
    <property type="gene ID" value="GLYMA_14G183400"/>
</dbReference>
<gene>
    <name evidence="1" type="ORF">GLYMA_14G183400</name>
</gene>
<organism evidence="1">
    <name type="scientific">Glycine max</name>
    <name type="common">Soybean</name>
    <name type="synonym">Glycine hispida</name>
    <dbReference type="NCBI Taxonomy" id="3847"/>
    <lineage>
        <taxon>Eukaryota</taxon>
        <taxon>Viridiplantae</taxon>
        <taxon>Streptophyta</taxon>
        <taxon>Embryophyta</taxon>
        <taxon>Tracheophyta</taxon>
        <taxon>Spermatophyta</taxon>
        <taxon>Magnoliopsida</taxon>
        <taxon>eudicotyledons</taxon>
        <taxon>Gunneridae</taxon>
        <taxon>Pentapetalae</taxon>
        <taxon>rosids</taxon>
        <taxon>fabids</taxon>
        <taxon>Fabales</taxon>
        <taxon>Fabaceae</taxon>
        <taxon>Papilionoideae</taxon>
        <taxon>50 kb inversion clade</taxon>
        <taxon>NPAAA clade</taxon>
        <taxon>indigoferoid/millettioid clade</taxon>
        <taxon>Phaseoleae</taxon>
        <taxon>Glycine</taxon>
        <taxon>Glycine subgen. Soja</taxon>
    </lineage>
</organism>
<reference evidence="1" key="3">
    <citation type="submission" date="2018-07" db="EMBL/GenBank/DDBJ databases">
        <title>WGS assembly of Glycine max.</title>
        <authorList>
            <person name="Schmutz J."/>
            <person name="Cannon S."/>
            <person name="Schlueter J."/>
            <person name="Ma J."/>
            <person name="Mitros T."/>
            <person name="Nelson W."/>
            <person name="Hyten D."/>
            <person name="Song Q."/>
            <person name="Thelen J."/>
            <person name="Cheng J."/>
            <person name="Xu D."/>
            <person name="Hellsten U."/>
            <person name="May G."/>
            <person name="Yu Y."/>
            <person name="Sakurai T."/>
            <person name="Umezawa T."/>
            <person name="Bhattacharyya M."/>
            <person name="Sandhu D."/>
            <person name="Valliyodan B."/>
            <person name="Lindquist E."/>
            <person name="Peto M."/>
            <person name="Grant D."/>
            <person name="Shu S."/>
            <person name="Goodstein D."/>
            <person name="Barry K."/>
            <person name="Futrell-Griggs M."/>
            <person name="Abernathy B."/>
            <person name="Du J."/>
            <person name="Tian Z."/>
            <person name="Zhu L."/>
            <person name="Gill N."/>
            <person name="Joshi T."/>
            <person name="Libault M."/>
            <person name="Sethuraman A."/>
            <person name="Zhang X."/>
            <person name="Shinozaki K."/>
            <person name="Nguyen H."/>
            <person name="Wing R."/>
            <person name="Cregan P."/>
            <person name="Specht J."/>
            <person name="Grimwood J."/>
            <person name="Rokhsar D."/>
            <person name="Stacey G."/>
            <person name="Shoemaker R."/>
            <person name="Jackson S."/>
        </authorList>
    </citation>
    <scope>NUCLEOTIDE SEQUENCE</scope>
    <source>
        <tissue evidence="1">Callus</tissue>
    </source>
</reference>
<name>A0A0R0GEY7_SOYBN</name>
<dbReference type="CDD" id="cd10316">
    <property type="entry name" value="RGL4_M"/>
    <property type="match status" value="1"/>
</dbReference>
<accession>A0A0R0GEY7</accession>
<dbReference type="InterPro" id="IPR029413">
    <property type="entry name" value="RG-lyase_II"/>
</dbReference>
<dbReference type="OMA" id="WTRANEK"/>
<dbReference type="InterPro" id="IPR010325">
    <property type="entry name" value="Rhamnogal_lyase"/>
</dbReference>
<dbReference type="PANTHER" id="PTHR32018">
    <property type="entry name" value="RHAMNOGALACTURONATE LYASE FAMILY PROTEIN"/>
    <property type="match status" value="1"/>
</dbReference>
<sequence>MASQAVQLRIEDNLVIMDNGILQVYLSNPGGLVTRIQYNGIDNLLEVLSGSEHRGYWDVVWSEAGSTGTAGTFERYVMLRNSSGFYSYAIFEHLAEWPAFNIPQIRIVYKLRKDNFHYMAVSDDRQRFMPLPDDRLPGRGKELVPPEAVLLVNQVEPEFKGEGYQFWTRANEKGYFSINNICGGDYNLYAWVPGFIGEYWNNIVLAITPG</sequence>
<dbReference type="EMBL" id="CM000847">
    <property type="protein sequence ID" value="KRH16877.1"/>
    <property type="molecule type" value="Genomic_DNA"/>
</dbReference>
<dbReference type="InterPro" id="IPR013784">
    <property type="entry name" value="Carb-bd-like_fold"/>
</dbReference>
<reference evidence="1 2" key="1">
    <citation type="journal article" date="2010" name="Nature">
        <title>Genome sequence of the palaeopolyploid soybean.</title>
        <authorList>
            <person name="Schmutz J."/>
            <person name="Cannon S.B."/>
            <person name="Schlueter J."/>
            <person name="Ma J."/>
            <person name="Mitros T."/>
            <person name="Nelson W."/>
            <person name="Hyten D.L."/>
            <person name="Song Q."/>
            <person name="Thelen J.J."/>
            <person name="Cheng J."/>
            <person name="Xu D."/>
            <person name="Hellsten U."/>
            <person name="May G.D."/>
            <person name="Yu Y."/>
            <person name="Sakurai T."/>
            <person name="Umezawa T."/>
            <person name="Bhattacharyya M.K."/>
            <person name="Sandhu D."/>
            <person name="Valliyodan B."/>
            <person name="Lindquist E."/>
            <person name="Peto M."/>
            <person name="Grant D."/>
            <person name="Shu S."/>
            <person name="Goodstein D."/>
            <person name="Barry K."/>
            <person name="Futrell-Griggs M."/>
            <person name="Abernathy B."/>
            <person name="Du J."/>
            <person name="Tian Z."/>
            <person name="Zhu L."/>
            <person name="Gill N."/>
            <person name="Joshi T."/>
            <person name="Libault M."/>
            <person name="Sethuraman A."/>
            <person name="Zhang X.-C."/>
            <person name="Shinozaki K."/>
            <person name="Nguyen H.T."/>
            <person name="Wing R.A."/>
            <person name="Cregan P."/>
            <person name="Specht J."/>
            <person name="Grimwood J."/>
            <person name="Rokhsar D."/>
            <person name="Stacey G."/>
            <person name="Shoemaker R.C."/>
            <person name="Jackson S.A."/>
        </authorList>
    </citation>
    <scope>NUCLEOTIDE SEQUENCE [LARGE SCALE GENOMIC DNA]</scope>
    <source>
        <strain evidence="2">cv. Williams 82</strain>
        <tissue evidence="1">Callus</tissue>
    </source>
</reference>
<evidence type="ECO:0000313" key="3">
    <source>
        <dbReference type="Proteomes" id="UP000008827"/>
    </source>
</evidence>
<dbReference type="GO" id="GO:0030246">
    <property type="term" value="F:carbohydrate binding"/>
    <property type="evidence" value="ECO:0007669"/>
    <property type="project" value="InterPro"/>
</dbReference>
<reference evidence="2" key="2">
    <citation type="submission" date="2018-02" db="UniProtKB">
        <authorList>
            <consortium name="EnsemblPlants"/>
        </authorList>
    </citation>
    <scope>IDENTIFICATION</scope>
    <source>
        <strain evidence="2">Williams 82</strain>
    </source>
</reference>
<evidence type="ECO:0000313" key="1">
    <source>
        <dbReference type="EMBL" id="KRH16877.1"/>
    </source>
</evidence>
<evidence type="ECO:0000313" key="2">
    <source>
        <dbReference type="EnsemblPlants" id="KRH16877"/>
    </source>
</evidence>
<protein>
    <submittedName>
        <fullName evidence="1 2">Uncharacterized protein</fullName>
    </submittedName>
</protein>
<dbReference type="Pfam" id="PF06045">
    <property type="entry name" value="Rhamnogal_lyase"/>
    <property type="match status" value="2"/>
</dbReference>
<proteinExistence type="predicted"/>
<dbReference type="InterPro" id="IPR051850">
    <property type="entry name" value="Polysacch_Lyase_4"/>
</dbReference>
<keyword evidence="3" id="KW-1185">Reference proteome</keyword>
<dbReference type="Proteomes" id="UP000008827">
    <property type="component" value="Chromosome 14"/>
</dbReference>
<dbReference type="AlphaFoldDB" id="A0A0R0GEY7"/>
<dbReference type="SUPFAM" id="SSF49452">
    <property type="entry name" value="Starch-binding domain-like"/>
    <property type="match status" value="1"/>
</dbReference>
<dbReference type="Gramene" id="KRH16877">
    <property type="protein sequence ID" value="KRH16877"/>
    <property type="gene ID" value="GLYMA_14G183400"/>
</dbReference>